<dbReference type="Gene3D" id="1.10.10.2840">
    <property type="entry name" value="PucR C-terminal helix-turn-helix domain"/>
    <property type="match status" value="1"/>
</dbReference>
<evidence type="ECO:0000313" key="5">
    <source>
        <dbReference type="Proteomes" id="UP000183954"/>
    </source>
</evidence>
<dbReference type="RefSeq" id="WP_073028591.1">
    <property type="nucleotide sequence ID" value="NZ_FQXJ01000004.1"/>
</dbReference>
<evidence type="ECO:0000313" key="4">
    <source>
        <dbReference type="EMBL" id="SHH71196.1"/>
    </source>
</evidence>
<proteinExistence type="inferred from homology"/>
<dbReference type="Pfam" id="PF13556">
    <property type="entry name" value="HTH_30"/>
    <property type="match status" value="1"/>
</dbReference>
<dbReference type="InterPro" id="IPR042070">
    <property type="entry name" value="PucR_C-HTH_sf"/>
</dbReference>
<dbReference type="AlphaFoldDB" id="A0A1M5V7J4"/>
<keyword evidence="5" id="KW-1185">Reference proteome</keyword>
<dbReference type="Proteomes" id="UP000183954">
    <property type="component" value="Unassembled WGS sequence"/>
</dbReference>
<feature type="domain" description="PucR C-terminal helix-turn-helix" evidence="2">
    <location>
        <begin position="347"/>
        <end position="404"/>
    </location>
</feature>
<reference evidence="5" key="1">
    <citation type="submission" date="2016-11" db="EMBL/GenBank/DDBJ databases">
        <authorList>
            <person name="Varghese N."/>
            <person name="Submissions S."/>
        </authorList>
    </citation>
    <scope>NUCLEOTIDE SEQUENCE [LARGE SCALE GENOMIC DNA]</scope>
    <source>
        <strain evidence="5">DSM 15449</strain>
    </source>
</reference>
<comment type="similarity">
    <text evidence="1">Belongs to the CdaR family.</text>
</comment>
<dbReference type="InterPro" id="IPR025736">
    <property type="entry name" value="PucR_C-HTH_dom"/>
</dbReference>
<evidence type="ECO:0000256" key="1">
    <source>
        <dbReference type="ARBA" id="ARBA00006754"/>
    </source>
</evidence>
<dbReference type="InterPro" id="IPR051448">
    <property type="entry name" value="CdaR-like_regulators"/>
</dbReference>
<feature type="domain" description="CdaR GGDEF-like" evidence="3">
    <location>
        <begin position="174"/>
        <end position="292"/>
    </location>
</feature>
<evidence type="ECO:0000259" key="2">
    <source>
        <dbReference type="Pfam" id="PF13556"/>
    </source>
</evidence>
<dbReference type="PANTHER" id="PTHR33744">
    <property type="entry name" value="CARBOHYDRATE DIACID REGULATOR"/>
    <property type="match status" value="1"/>
</dbReference>
<dbReference type="Pfam" id="PF17853">
    <property type="entry name" value="GGDEF_2"/>
    <property type="match status" value="1"/>
</dbReference>
<organism evidence="4 5">
    <name type="scientific">Desulfosporosinus lacus DSM 15449</name>
    <dbReference type="NCBI Taxonomy" id="1121420"/>
    <lineage>
        <taxon>Bacteria</taxon>
        <taxon>Bacillati</taxon>
        <taxon>Bacillota</taxon>
        <taxon>Clostridia</taxon>
        <taxon>Eubacteriales</taxon>
        <taxon>Desulfitobacteriaceae</taxon>
        <taxon>Desulfosporosinus</taxon>
    </lineage>
</organism>
<dbReference type="EMBL" id="FQXJ01000004">
    <property type="protein sequence ID" value="SHH71196.1"/>
    <property type="molecule type" value="Genomic_DNA"/>
</dbReference>
<accession>A0A1M5V7J4</accession>
<dbReference type="InterPro" id="IPR041522">
    <property type="entry name" value="CdaR_GGDEF"/>
</dbReference>
<sequence length="415" mass="48667">MEHNSLLSQFSMRLVKTLSKESNMQALVDLGYEVLGNPFTITDNGVKVLASTGETKVTDDPVWNELKVNNNFIFQTYSYYVRNSLFDEIARNEAPFYWSDPYCKYPRLIGKIRINNRDVANMVVCAHNRDFTENDKELVSLLCDAFSIELQKTKYIDLSPGLVHQSFLYDLLDGKFEDESLIVERLKILGLKFKSKLFVIVVDIENLDKSRSTLHFMRDEIENKLANAEAIVYNQKIVVLASCENDRHFQEIELKPLKEFIKTNHLQTGISRPFSKLTEVTEHYLESAEAIKLGNHINRDQLFYKYDDFIFFDLISNYTNGEKIKNLIHPSLIRLIDYDKENGTDYVRSFYTYICNFKNVKDSANTLNIHRNTMFHRIEKIEKLLNVDLNDRDVFFQLYLSYKILEFYKIALPNF</sequence>
<protein>
    <submittedName>
        <fullName evidence="4">PucR C-terminal helix-turn-helix domain-containing protein</fullName>
    </submittedName>
</protein>
<dbReference type="STRING" id="1121420.SAMN02746098_01237"/>
<dbReference type="PANTHER" id="PTHR33744:SF1">
    <property type="entry name" value="DNA-BINDING TRANSCRIPTIONAL ACTIVATOR ADER"/>
    <property type="match status" value="1"/>
</dbReference>
<dbReference type="OrthoDB" id="212459at2"/>
<evidence type="ECO:0000259" key="3">
    <source>
        <dbReference type="Pfam" id="PF17853"/>
    </source>
</evidence>
<name>A0A1M5V7J4_9FIRM</name>
<gene>
    <name evidence="4" type="ORF">SAMN02746098_01237</name>
</gene>